<keyword evidence="1" id="KW-0175">Coiled coil</keyword>
<sequence>MDVQCSWPGSPPCAKYSLSRGETLSILPRSRLTCSVPRSWVPNFRSGDRSLTASPRVKKIASSLQSSASVGTIPNPFTIQYRSISAPNRRPWCMSPGFASVSQSSAGLSSCITEKAVKKMTPSSVSEDFLDAFQKAFQEATAQTSKERHDRENAEQRYLCLETEMRECKKQNGALREQVASLLEKCNALVSENLKLSTELNQAKQQYDDERIKAKMFQDQVHDKLQKADALKETLQCAWKQLTSARAALSETELAAAQSKKENEQLRQDISIEKSICCFVRFFNQNRCNALQGEMRILAEQRKSETELCLSLKEQLRNFRQLQQAAGDIDSDNARLREELSRFQEDVCNLRMVEQKFASCKAELENLKQVNTQFALQIQSQQKKIESFQEKQREAEATSARLGFELKTEKQKNEELKATNELERLRCELTTEKQTVNKLQERERDLLRQCCATTQQAEEERAAQKQKMEEVHNIAKRSEDQNARLQQQIAEEELKRRQQEEEVHCLSHRLAELELKLTQLGADFHAQSGTLRSAQVGSTATGHCHQFSHKETEHHLRALQAMITVQEEVRLKEQTIRDATASEKTLRTRLLKTEEDLSACQEIMKVLERDKSLLFHYKVEFEKQAERAQEMRSRQRQHEEEISLLNEELQQRQLCHQDEINTLHSQLSDQMAREKGLADEVDRSHRRLEVLRIQLDEAEARIEALKVRI</sequence>
<dbReference type="OrthoDB" id="330085at2759"/>
<comment type="caution">
    <text evidence="2">The sequence shown here is derived from an EMBL/GenBank/DDBJ whole genome shotgun (WGS) entry which is preliminary data.</text>
</comment>
<gene>
    <name evidence="2" type="ORF">TGDOM2_294210</name>
</gene>
<dbReference type="Proteomes" id="UP000028837">
    <property type="component" value="Unassembled WGS sequence"/>
</dbReference>
<feature type="coiled-coil region" evidence="1">
    <location>
        <begin position="151"/>
        <end position="220"/>
    </location>
</feature>
<dbReference type="VEuPathDB" id="ToxoDB:TGDOM2_294210"/>
<feature type="coiled-coil region" evidence="1">
    <location>
        <begin position="350"/>
        <end position="516"/>
    </location>
</feature>
<evidence type="ECO:0000313" key="3">
    <source>
        <dbReference type="Proteomes" id="UP000028837"/>
    </source>
</evidence>
<protein>
    <submittedName>
        <fullName evidence="2">Uncharacterized protein</fullName>
    </submittedName>
</protein>
<evidence type="ECO:0000256" key="1">
    <source>
        <dbReference type="SAM" id="Coils"/>
    </source>
</evidence>
<dbReference type="EMBL" id="AHZU02001477">
    <property type="protein sequence ID" value="KFG31970.1"/>
    <property type="molecule type" value="Genomic_DNA"/>
</dbReference>
<feature type="coiled-coil region" evidence="1">
    <location>
        <begin position="681"/>
        <end position="708"/>
    </location>
</feature>
<accession>A0A086JIK2</accession>
<reference evidence="2 3" key="1">
    <citation type="submission" date="2014-02" db="EMBL/GenBank/DDBJ databases">
        <authorList>
            <person name="Sibley D."/>
            <person name="Venepally P."/>
            <person name="Karamycheva S."/>
            <person name="Hadjithomas M."/>
            <person name="Khan A."/>
            <person name="Brunk B."/>
            <person name="Roos D."/>
            <person name="Caler E."/>
            <person name="Lorenzi H."/>
        </authorList>
    </citation>
    <scope>NUCLEOTIDE SEQUENCE [LARGE SCALE GENOMIC DNA]</scope>
    <source>
        <strain evidence="2 3">GAB2-2007-GAL-DOM2</strain>
    </source>
</reference>
<evidence type="ECO:0000313" key="2">
    <source>
        <dbReference type="EMBL" id="KFG31970.1"/>
    </source>
</evidence>
<proteinExistence type="predicted"/>
<organism evidence="2 3">
    <name type="scientific">Toxoplasma gondii GAB2-2007-GAL-DOM2</name>
    <dbReference type="NCBI Taxonomy" id="1130820"/>
    <lineage>
        <taxon>Eukaryota</taxon>
        <taxon>Sar</taxon>
        <taxon>Alveolata</taxon>
        <taxon>Apicomplexa</taxon>
        <taxon>Conoidasida</taxon>
        <taxon>Coccidia</taxon>
        <taxon>Eucoccidiorida</taxon>
        <taxon>Eimeriorina</taxon>
        <taxon>Sarcocystidae</taxon>
        <taxon>Toxoplasma</taxon>
    </lineage>
</organism>
<dbReference type="AlphaFoldDB" id="A0A086JIK2"/>
<name>A0A086JIK2_TOXGO</name>
<feature type="coiled-coil region" evidence="1">
    <location>
        <begin position="590"/>
        <end position="648"/>
    </location>
</feature>